<dbReference type="InterPro" id="IPR036116">
    <property type="entry name" value="FN3_sf"/>
</dbReference>
<evidence type="ECO:0000313" key="6">
    <source>
        <dbReference type="RefSeq" id="XP_030642744.1"/>
    </source>
</evidence>
<feature type="domain" description="Interferon/interleukin receptor" evidence="4">
    <location>
        <begin position="124"/>
        <end position="213"/>
    </location>
</feature>
<dbReference type="Gene3D" id="2.60.40.10">
    <property type="entry name" value="Immunoglobulins"/>
    <property type="match status" value="1"/>
</dbReference>
<feature type="signal peptide" evidence="2">
    <location>
        <begin position="1"/>
        <end position="21"/>
    </location>
</feature>
<dbReference type="OrthoDB" id="9932619at2759"/>
<keyword evidence="5" id="KW-1185">Reference proteome</keyword>
<keyword evidence="1" id="KW-1133">Transmembrane helix</keyword>
<feature type="transmembrane region" description="Helical" evidence="1">
    <location>
        <begin position="226"/>
        <end position="249"/>
    </location>
</feature>
<dbReference type="AlphaFoldDB" id="A0A6J2WES2"/>
<evidence type="ECO:0000256" key="1">
    <source>
        <dbReference type="SAM" id="Phobius"/>
    </source>
</evidence>
<keyword evidence="1" id="KW-0472">Membrane</keyword>
<organism evidence="5 6">
    <name type="scientific">Chanos chanos</name>
    <name type="common">Milkfish</name>
    <name type="synonym">Mugil chanos</name>
    <dbReference type="NCBI Taxonomy" id="29144"/>
    <lineage>
        <taxon>Eukaryota</taxon>
        <taxon>Metazoa</taxon>
        <taxon>Chordata</taxon>
        <taxon>Craniata</taxon>
        <taxon>Vertebrata</taxon>
        <taxon>Euteleostomi</taxon>
        <taxon>Actinopterygii</taxon>
        <taxon>Neopterygii</taxon>
        <taxon>Teleostei</taxon>
        <taxon>Ostariophysi</taxon>
        <taxon>Gonorynchiformes</taxon>
        <taxon>Chanidae</taxon>
        <taxon>Chanos</taxon>
    </lineage>
</organism>
<dbReference type="CTD" id="3460"/>
<accession>A0A6J2WES2</accession>
<dbReference type="Pfam" id="PF01108">
    <property type="entry name" value="Tissue_fac"/>
    <property type="match status" value="1"/>
</dbReference>
<dbReference type="PANTHER" id="PTHR20859">
    <property type="entry name" value="INTERFERON/INTERLEUKIN RECEPTOR"/>
    <property type="match status" value="1"/>
</dbReference>
<dbReference type="GO" id="GO:0004896">
    <property type="term" value="F:cytokine receptor activity"/>
    <property type="evidence" value="ECO:0007669"/>
    <property type="project" value="TreeGrafter"/>
</dbReference>
<keyword evidence="6" id="KW-0675">Receptor</keyword>
<dbReference type="PANTHER" id="PTHR20859:SF53">
    <property type="entry name" value="INTERLEUKIN-22 RECEPTOR SUBUNIT ALPHA-1"/>
    <property type="match status" value="1"/>
</dbReference>
<proteinExistence type="predicted"/>
<dbReference type="Proteomes" id="UP000504632">
    <property type="component" value="Chromosome 10"/>
</dbReference>
<dbReference type="GeneID" id="115822925"/>
<keyword evidence="1" id="KW-0812">Transmembrane</keyword>
<dbReference type="SUPFAM" id="SSF49265">
    <property type="entry name" value="Fibronectin type III"/>
    <property type="match status" value="1"/>
</dbReference>
<evidence type="ECO:0000259" key="3">
    <source>
        <dbReference type="Pfam" id="PF01108"/>
    </source>
</evidence>
<dbReference type="InterPro" id="IPR013783">
    <property type="entry name" value="Ig-like_fold"/>
</dbReference>
<keyword evidence="2" id="KW-0732">Signal</keyword>
<name>A0A6J2WES2_CHACN</name>
<gene>
    <name evidence="6" type="primary">ifngr2</name>
</gene>
<feature type="chain" id="PRO_5027092128" evidence="2">
    <location>
        <begin position="22"/>
        <end position="317"/>
    </location>
</feature>
<dbReference type="RefSeq" id="XP_030642744.1">
    <property type="nucleotide sequence ID" value="XM_030786884.1"/>
</dbReference>
<dbReference type="InterPro" id="IPR050650">
    <property type="entry name" value="Type-II_Cytokine-TF_Rcpt"/>
</dbReference>
<feature type="domain" description="Fibronectin type-III" evidence="3">
    <location>
        <begin position="32"/>
        <end position="105"/>
    </location>
</feature>
<dbReference type="InterPro" id="IPR003961">
    <property type="entry name" value="FN3_dom"/>
</dbReference>
<dbReference type="InterPro" id="IPR015373">
    <property type="entry name" value="Interferon/interleukin_rcp_dom"/>
</dbReference>
<dbReference type="GO" id="GO:0005886">
    <property type="term" value="C:plasma membrane"/>
    <property type="evidence" value="ECO:0007669"/>
    <property type="project" value="TreeGrafter"/>
</dbReference>
<evidence type="ECO:0000256" key="2">
    <source>
        <dbReference type="SAM" id="SignalP"/>
    </source>
</evidence>
<sequence>MGFKEFFASCILLAVISNARRSQERQEAKIVQSQLSWTPVPEDSVKYTVQYRKGEDTSNTFTNNTLWQDVPSCTQITSTTCDLTADMNEIFGLTFRVQAEKSNRTWSLTGEKFAQCHESVSCVPVVSLTAKPSELVVMMSDGNNSVEPEYGMHRKFQIYFGKENEKLRRLHHLSNHMEVLRDHIQEGQAYCVSATHVFYQQYESARSQQKCAMIPESARSKLIRNVALSVLLPALAFVLAGFLMYTLCLKYEKIKEHLKPPLCLPGHMYEFFQSDFTSAPWISSSSQSLHACEVHACEIEEDDEHGDREQLSRDTSG</sequence>
<evidence type="ECO:0000313" key="5">
    <source>
        <dbReference type="Proteomes" id="UP000504632"/>
    </source>
</evidence>
<dbReference type="Pfam" id="PF09294">
    <property type="entry name" value="Interfer-bind"/>
    <property type="match status" value="1"/>
</dbReference>
<reference evidence="6" key="1">
    <citation type="submission" date="2025-08" db="UniProtKB">
        <authorList>
            <consortium name="RefSeq"/>
        </authorList>
    </citation>
    <scope>IDENTIFICATION</scope>
</reference>
<dbReference type="InParanoid" id="A0A6J2WES2"/>
<protein>
    <submittedName>
        <fullName evidence="6">Interferon gamma receptor 2</fullName>
    </submittedName>
</protein>
<evidence type="ECO:0000259" key="4">
    <source>
        <dbReference type="Pfam" id="PF09294"/>
    </source>
</evidence>